<organism evidence="1 2">
    <name type="scientific">Candidatus Kaiserbacteria bacterium GWA2_50_9</name>
    <dbReference type="NCBI Taxonomy" id="1798474"/>
    <lineage>
        <taxon>Bacteria</taxon>
        <taxon>Candidatus Kaiseribacteriota</taxon>
    </lineage>
</organism>
<gene>
    <name evidence="1" type="ORF">A2118_03915</name>
</gene>
<name>A0A1F6BUP7_9BACT</name>
<dbReference type="AlphaFoldDB" id="A0A1F6BUP7"/>
<accession>A0A1F6BUP7</accession>
<dbReference type="EMBL" id="MFKN01000029">
    <property type="protein sequence ID" value="OGG40533.1"/>
    <property type="molecule type" value="Genomic_DNA"/>
</dbReference>
<dbReference type="Proteomes" id="UP000179014">
    <property type="component" value="Unassembled WGS sequence"/>
</dbReference>
<protein>
    <submittedName>
        <fullName evidence="1">Uncharacterized protein</fullName>
    </submittedName>
</protein>
<reference evidence="1 2" key="1">
    <citation type="journal article" date="2016" name="Nat. Commun.">
        <title>Thousands of microbial genomes shed light on interconnected biogeochemical processes in an aquifer system.</title>
        <authorList>
            <person name="Anantharaman K."/>
            <person name="Brown C.T."/>
            <person name="Hug L.A."/>
            <person name="Sharon I."/>
            <person name="Castelle C.J."/>
            <person name="Probst A.J."/>
            <person name="Thomas B.C."/>
            <person name="Singh A."/>
            <person name="Wilkins M.J."/>
            <person name="Karaoz U."/>
            <person name="Brodie E.L."/>
            <person name="Williams K.H."/>
            <person name="Hubbard S.S."/>
            <person name="Banfield J.F."/>
        </authorList>
    </citation>
    <scope>NUCLEOTIDE SEQUENCE [LARGE SCALE GENOMIC DNA]</scope>
</reference>
<proteinExistence type="predicted"/>
<evidence type="ECO:0000313" key="2">
    <source>
        <dbReference type="Proteomes" id="UP000179014"/>
    </source>
</evidence>
<evidence type="ECO:0000313" key="1">
    <source>
        <dbReference type="EMBL" id="OGG40533.1"/>
    </source>
</evidence>
<dbReference type="STRING" id="1798474.A2118_03915"/>
<sequence>MTIAQLNKKIENIVEQKILEFLGDPDAGLDLKQSFVTELKKRMKNKQKLTPMSVVMRKYGVS</sequence>
<comment type="caution">
    <text evidence="1">The sequence shown here is derived from an EMBL/GenBank/DDBJ whole genome shotgun (WGS) entry which is preliminary data.</text>
</comment>